<dbReference type="GO" id="GO:0030295">
    <property type="term" value="F:protein kinase activator activity"/>
    <property type="evidence" value="ECO:0007669"/>
    <property type="project" value="TreeGrafter"/>
</dbReference>
<accession>A0A845GEU2</accession>
<evidence type="ECO:0000259" key="9">
    <source>
        <dbReference type="PROSITE" id="PS50109"/>
    </source>
</evidence>
<dbReference type="InterPro" id="IPR050351">
    <property type="entry name" value="BphY/WalK/GraS-like"/>
</dbReference>
<dbReference type="InterPro" id="IPR005467">
    <property type="entry name" value="His_kinase_dom"/>
</dbReference>
<dbReference type="GO" id="GO:0000156">
    <property type="term" value="F:phosphorelay response regulator activity"/>
    <property type="evidence" value="ECO:0007669"/>
    <property type="project" value="TreeGrafter"/>
</dbReference>
<dbReference type="GO" id="GO:0007234">
    <property type="term" value="P:osmosensory signaling via phosphorelay pathway"/>
    <property type="evidence" value="ECO:0007669"/>
    <property type="project" value="TreeGrafter"/>
</dbReference>
<dbReference type="InterPro" id="IPR003594">
    <property type="entry name" value="HATPase_dom"/>
</dbReference>
<evidence type="ECO:0000256" key="6">
    <source>
        <dbReference type="ARBA" id="ARBA00022840"/>
    </source>
</evidence>
<dbReference type="Pfam" id="PF02518">
    <property type="entry name" value="HATPase_c"/>
    <property type="match status" value="1"/>
</dbReference>
<organism evidence="11 12">
    <name type="scientific">Duganella vulcania</name>
    <dbReference type="NCBI Taxonomy" id="2692166"/>
    <lineage>
        <taxon>Bacteria</taxon>
        <taxon>Pseudomonadati</taxon>
        <taxon>Pseudomonadota</taxon>
        <taxon>Betaproteobacteria</taxon>
        <taxon>Burkholderiales</taxon>
        <taxon>Oxalobacteraceae</taxon>
        <taxon>Telluria group</taxon>
        <taxon>Duganella</taxon>
    </lineage>
</organism>
<evidence type="ECO:0000256" key="1">
    <source>
        <dbReference type="ARBA" id="ARBA00000085"/>
    </source>
</evidence>
<dbReference type="Gene3D" id="3.30.565.10">
    <property type="entry name" value="Histidine kinase-like ATPase, C-terminal domain"/>
    <property type="match status" value="1"/>
</dbReference>
<dbReference type="SUPFAM" id="SSF52172">
    <property type="entry name" value="CheY-like"/>
    <property type="match status" value="1"/>
</dbReference>
<comment type="catalytic activity">
    <reaction evidence="1">
        <text>ATP + protein L-histidine = ADP + protein N-phospho-L-histidine.</text>
        <dbReference type="EC" id="2.7.13.3"/>
    </reaction>
</comment>
<keyword evidence="8" id="KW-0597">Phosphoprotein</keyword>
<name>A0A845GEU2_9BURK</name>
<evidence type="ECO:0000256" key="5">
    <source>
        <dbReference type="ARBA" id="ARBA00022777"/>
    </source>
</evidence>
<dbReference type="PANTHER" id="PTHR42878:SF7">
    <property type="entry name" value="SENSOR HISTIDINE KINASE GLRK"/>
    <property type="match status" value="1"/>
</dbReference>
<evidence type="ECO:0000256" key="3">
    <source>
        <dbReference type="ARBA" id="ARBA00022679"/>
    </source>
</evidence>
<evidence type="ECO:0000256" key="8">
    <source>
        <dbReference type="PROSITE-ProRule" id="PRU00169"/>
    </source>
</evidence>
<dbReference type="InterPro" id="IPR036097">
    <property type="entry name" value="HisK_dim/P_sf"/>
</dbReference>
<protein>
    <recommendedName>
        <fullName evidence="2">histidine kinase</fullName>
        <ecNumber evidence="2">2.7.13.3</ecNumber>
    </recommendedName>
</protein>
<evidence type="ECO:0000313" key="11">
    <source>
        <dbReference type="EMBL" id="MYM92824.1"/>
    </source>
</evidence>
<dbReference type="InterPro" id="IPR004358">
    <property type="entry name" value="Sig_transdc_His_kin-like_C"/>
</dbReference>
<dbReference type="Gene3D" id="3.40.50.2300">
    <property type="match status" value="1"/>
</dbReference>
<dbReference type="InterPro" id="IPR011006">
    <property type="entry name" value="CheY-like_superfamily"/>
</dbReference>
<dbReference type="SMART" id="SM00387">
    <property type="entry name" value="HATPase_c"/>
    <property type="match status" value="1"/>
</dbReference>
<dbReference type="SMART" id="SM00448">
    <property type="entry name" value="REC"/>
    <property type="match status" value="1"/>
</dbReference>
<comment type="caution">
    <text evidence="11">The sequence shown here is derived from an EMBL/GenBank/DDBJ whole genome shotgun (WGS) entry which is preliminary data.</text>
</comment>
<dbReference type="EMBL" id="WWCX01000001">
    <property type="protein sequence ID" value="MYM92824.1"/>
    <property type="molecule type" value="Genomic_DNA"/>
</dbReference>
<evidence type="ECO:0000256" key="7">
    <source>
        <dbReference type="ARBA" id="ARBA00023012"/>
    </source>
</evidence>
<sequence length="362" mass="39061">MGPAVGGGTTILYVDDEEMARKYFTRALSDDHAVLTANGVDQALAILATPGHSIGVLVTDYRMPGQSGGILLRHVTEHYPQLVCMLVTAYADKEVLLDSINGADVFRVLEKPLELTQLRHALRLAVNRALERQTRLANLEAIEEATAFLAQELNTPLNTVLEMARKIERYAQPGGEIAPAATRAHDNARYCLQVLTSFVKTVRVAHGSMATRGVQTVRSAVQVVDALLDTYPLQSAQRKMMRVELREDFPITASTNSVSLVLSSVLGNALRALEGRADGEIQIAILVEGVPRILIRDNGTGIAPEIMGQLLVNPVTTHAESGATGWGLIFCQRLMQSIGGNLLVESEAGLSSTVTLMFPAIS</sequence>
<dbReference type="PROSITE" id="PS50109">
    <property type="entry name" value="HIS_KIN"/>
    <property type="match status" value="1"/>
</dbReference>
<evidence type="ECO:0000259" key="10">
    <source>
        <dbReference type="PROSITE" id="PS50110"/>
    </source>
</evidence>
<keyword evidence="5" id="KW-0418">Kinase</keyword>
<dbReference type="Proteomes" id="UP000447355">
    <property type="component" value="Unassembled WGS sequence"/>
</dbReference>
<evidence type="ECO:0000256" key="4">
    <source>
        <dbReference type="ARBA" id="ARBA00022741"/>
    </source>
</evidence>
<dbReference type="PROSITE" id="PS50110">
    <property type="entry name" value="RESPONSE_REGULATORY"/>
    <property type="match status" value="1"/>
</dbReference>
<keyword evidence="7" id="KW-0902">Two-component regulatory system</keyword>
<dbReference type="EC" id="2.7.13.3" evidence="2"/>
<evidence type="ECO:0000256" key="2">
    <source>
        <dbReference type="ARBA" id="ARBA00012438"/>
    </source>
</evidence>
<evidence type="ECO:0000313" key="12">
    <source>
        <dbReference type="Proteomes" id="UP000447355"/>
    </source>
</evidence>
<dbReference type="PRINTS" id="PR00344">
    <property type="entry name" value="BCTRLSENSOR"/>
</dbReference>
<dbReference type="InterPro" id="IPR001789">
    <property type="entry name" value="Sig_transdc_resp-reg_receiver"/>
</dbReference>
<dbReference type="AlphaFoldDB" id="A0A845GEU2"/>
<keyword evidence="4" id="KW-0547">Nucleotide-binding</keyword>
<dbReference type="PANTHER" id="PTHR42878">
    <property type="entry name" value="TWO-COMPONENT HISTIDINE KINASE"/>
    <property type="match status" value="1"/>
</dbReference>
<feature type="domain" description="Response regulatory" evidence="10">
    <location>
        <begin position="10"/>
        <end position="126"/>
    </location>
</feature>
<proteinExistence type="predicted"/>
<dbReference type="GO" id="GO:0000155">
    <property type="term" value="F:phosphorelay sensor kinase activity"/>
    <property type="evidence" value="ECO:0007669"/>
    <property type="project" value="InterPro"/>
</dbReference>
<feature type="modified residue" description="4-aspartylphosphate" evidence="8">
    <location>
        <position position="60"/>
    </location>
</feature>
<dbReference type="SUPFAM" id="SSF47384">
    <property type="entry name" value="Homodimeric domain of signal transducing histidine kinase"/>
    <property type="match status" value="1"/>
</dbReference>
<gene>
    <name evidence="11" type="ORF">GTP90_02985</name>
</gene>
<feature type="domain" description="Histidine kinase" evidence="9">
    <location>
        <begin position="148"/>
        <end position="362"/>
    </location>
</feature>
<dbReference type="InterPro" id="IPR036890">
    <property type="entry name" value="HATPase_C_sf"/>
</dbReference>
<reference evidence="11" key="1">
    <citation type="submission" date="2019-12" db="EMBL/GenBank/DDBJ databases">
        <title>Novel species isolated from a subtropical stream in China.</title>
        <authorList>
            <person name="Lu H."/>
        </authorList>
    </citation>
    <scope>NUCLEOTIDE SEQUENCE [LARGE SCALE GENOMIC DNA]</scope>
    <source>
        <strain evidence="11">FT81W</strain>
    </source>
</reference>
<keyword evidence="3" id="KW-0808">Transferase</keyword>
<dbReference type="GO" id="GO:0005524">
    <property type="term" value="F:ATP binding"/>
    <property type="evidence" value="ECO:0007669"/>
    <property type="project" value="UniProtKB-KW"/>
</dbReference>
<dbReference type="Pfam" id="PF00072">
    <property type="entry name" value="Response_reg"/>
    <property type="match status" value="1"/>
</dbReference>
<dbReference type="SUPFAM" id="SSF55874">
    <property type="entry name" value="ATPase domain of HSP90 chaperone/DNA topoisomerase II/histidine kinase"/>
    <property type="match status" value="1"/>
</dbReference>
<keyword evidence="6" id="KW-0067">ATP-binding</keyword>